<evidence type="ECO:0000256" key="3">
    <source>
        <dbReference type="SAM" id="Coils"/>
    </source>
</evidence>
<reference evidence="7" key="1">
    <citation type="submission" date="2021-01" db="EMBL/GenBank/DDBJ databases">
        <title>Adiantum capillus-veneris genome.</title>
        <authorList>
            <person name="Fang Y."/>
            <person name="Liao Q."/>
        </authorList>
    </citation>
    <scope>NUCLEOTIDE SEQUENCE</scope>
    <source>
        <strain evidence="7">H3</strain>
        <tissue evidence="7">Leaf</tissue>
    </source>
</reference>
<organism evidence="7 8">
    <name type="scientific">Adiantum capillus-veneris</name>
    <name type="common">Maidenhair fern</name>
    <dbReference type="NCBI Taxonomy" id="13818"/>
    <lineage>
        <taxon>Eukaryota</taxon>
        <taxon>Viridiplantae</taxon>
        <taxon>Streptophyta</taxon>
        <taxon>Embryophyta</taxon>
        <taxon>Tracheophyta</taxon>
        <taxon>Polypodiopsida</taxon>
        <taxon>Polypodiidae</taxon>
        <taxon>Polypodiales</taxon>
        <taxon>Pteridineae</taxon>
        <taxon>Pteridaceae</taxon>
        <taxon>Vittarioideae</taxon>
        <taxon>Adiantum</taxon>
    </lineage>
</organism>
<proteinExistence type="predicted"/>
<keyword evidence="3" id="KW-0175">Coiled coil</keyword>
<dbReference type="Gene3D" id="3.30.710.10">
    <property type="entry name" value="Potassium Channel Kv1.1, Chain A"/>
    <property type="match status" value="1"/>
</dbReference>
<gene>
    <name evidence="7" type="ORF">GOP47_0019669</name>
</gene>
<dbReference type="PANTHER" id="PTHR32370">
    <property type="entry name" value="OS12G0117600 PROTEIN"/>
    <property type="match status" value="1"/>
</dbReference>
<dbReference type="Pfam" id="PF00651">
    <property type="entry name" value="BTB"/>
    <property type="match status" value="1"/>
</dbReference>
<dbReference type="SMART" id="SM00225">
    <property type="entry name" value="BTB"/>
    <property type="match status" value="1"/>
</dbReference>
<keyword evidence="8" id="KW-1185">Reference proteome</keyword>
<evidence type="ECO:0000313" key="7">
    <source>
        <dbReference type="EMBL" id="KAI5064974.1"/>
    </source>
</evidence>
<feature type="domain" description="BTB" evidence="5">
    <location>
        <begin position="29"/>
        <end position="100"/>
    </location>
</feature>
<dbReference type="InterPro" id="IPR011333">
    <property type="entry name" value="SKP1/BTB/POZ_sf"/>
</dbReference>
<comment type="caution">
    <text evidence="7">The sequence shown here is derived from an EMBL/GenBank/DDBJ whole genome shotgun (WGS) entry which is preliminary data.</text>
</comment>
<dbReference type="Proteomes" id="UP000886520">
    <property type="component" value="Chromosome 19"/>
</dbReference>
<dbReference type="InterPro" id="IPR000210">
    <property type="entry name" value="BTB/POZ_dom"/>
</dbReference>
<keyword evidence="2" id="KW-0833">Ubl conjugation pathway</keyword>
<dbReference type="Pfam" id="PF03000">
    <property type="entry name" value="NPH3"/>
    <property type="match status" value="1"/>
</dbReference>
<dbReference type="PROSITE" id="PS51649">
    <property type="entry name" value="NPH3"/>
    <property type="match status" value="1"/>
</dbReference>
<protein>
    <recommendedName>
        <fullName evidence="9">BTB/POZ domain-containing protein</fullName>
    </recommendedName>
</protein>
<evidence type="ECO:0000256" key="1">
    <source>
        <dbReference type="ARBA" id="ARBA00004906"/>
    </source>
</evidence>
<evidence type="ECO:0000259" key="6">
    <source>
        <dbReference type="PROSITE" id="PS51649"/>
    </source>
</evidence>
<name>A0A9D4Z804_ADICA</name>
<evidence type="ECO:0000259" key="5">
    <source>
        <dbReference type="PROSITE" id="PS50097"/>
    </source>
</evidence>
<dbReference type="AlphaFoldDB" id="A0A9D4Z804"/>
<feature type="domain" description="NPH3" evidence="6">
    <location>
        <begin position="214"/>
        <end position="501"/>
    </location>
</feature>
<sequence>MAACVKLGSKPDTFVRKGQEWFCTSGLPSDIIVEVQEMSFHLHKFPLVARSGRLAKLLEEASAQKSDDKPCVELHDIPGGPDAFELAATFCYGFRLELTASNVVRARCAAEYLEMDEDLGEGNLVAKSEEFLNQVVPRNFKECTLALQSCEAVLPHAEELGIVSLCLDAIGSMACIDPNNMGWPMLHSSMQSPGGSLLWNGISTGAKPKRSRTDWWFEDVSVLILPLFTRVIKAMDARGMKPECIAGALMHFAKKHLPALNNRRQGTRAESSNVGLGSSEVEQKHVLETVERLLPTQKGVVSTKYLSGLLRSAMLLHVGLDCKSSLERRLGLQLEQASLEDLLLPNLSYNMETLYDIDCIQRIVEHFLLLDQSAVGMVSSPGSIFDGALMSPPTLTPVMMVARLLDAYLAEVAPDVNLKPLKFLSLAEALPEFARISDDGIYRAIDIYLKAHPWLKEDEREQLCRIMDCQKLSLEACTHAAQNERLPLRVVVQVLFFEQLQLRTAIANCFMMSDTSHALRNQSIADGLVGASSSGLMIRGGDGYGHTHVHAGAMNENQTLKVDMDNMRHRVHELEKECSGMRAEIQKLGKVRGHWRLMTTFMGGKFRSQLCRTRGSVAQNHIQPGRATPSPAHSKGSRHERSTSIS</sequence>
<evidence type="ECO:0000256" key="4">
    <source>
        <dbReference type="SAM" id="MobiDB-lite"/>
    </source>
</evidence>
<accession>A0A9D4Z804</accession>
<feature type="coiled-coil region" evidence="3">
    <location>
        <begin position="557"/>
        <end position="591"/>
    </location>
</feature>
<evidence type="ECO:0000256" key="2">
    <source>
        <dbReference type="ARBA" id="ARBA00022786"/>
    </source>
</evidence>
<dbReference type="SUPFAM" id="SSF54695">
    <property type="entry name" value="POZ domain"/>
    <property type="match status" value="1"/>
</dbReference>
<dbReference type="PROSITE" id="PS50097">
    <property type="entry name" value="BTB"/>
    <property type="match status" value="1"/>
</dbReference>
<feature type="compositionally biased region" description="Basic and acidic residues" evidence="4">
    <location>
        <begin position="637"/>
        <end position="646"/>
    </location>
</feature>
<dbReference type="EMBL" id="JABFUD020000019">
    <property type="protein sequence ID" value="KAI5064974.1"/>
    <property type="molecule type" value="Genomic_DNA"/>
</dbReference>
<evidence type="ECO:0000313" key="8">
    <source>
        <dbReference type="Proteomes" id="UP000886520"/>
    </source>
</evidence>
<dbReference type="InterPro" id="IPR027356">
    <property type="entry name" value="NPH3_dom"/>
</dbReference>
<dbReference type="InterPro" id="IPR043454">
    <property type="entry name" value="NPH3/RPT2-like"/>
</dbReference>
<feature type="region of interest" description="Disordered" evidence="4">
    <location>
        <begin position="617"/>
        <end position="646"/>
    </location>
</feature>
<dbReference type="OrthoDB" id="624345at2759"/>
<comment type="pathway">
    <text evidence="1">Protein modification; protein ubiquitination.</text>
</comment>
<evidence type="ECO:0008006" key="9">
    <source>
        <dbReference type="Google" id="ProtNLM"/>
    </source>
</evidence>